<evidence type="ECO:0000256" key="1">
    <source>
        <dbReference type="ARBA" id="ARBA00008553"/>
    </source>
</evidence>
<dbReference type="AlphaFoldDB" id="Q3LWF5"/>
<protein>
    <submittedName>
        <fullName evidence="4">Ribosomal protein L11</fullName>
    </submittedName>
</protein>
<comment type="similarity">
    <text evidence="1">Belongs to the universal ribosomal protein uL5 family.</text>
</comment>
<dbReference type="PANTHER" id="PTHR11994">
    <property type="entry name" value="60S RIBOSOMAL PROTEIN L11-RELATED"/>
    <property type="match status" value="1"/>
</dbReference>
<proteinExistence type="inferred from homology"/>
<geneLocation type="nucleomorph" evidence="4"/>
<dbReference type="GO" id="GO:0005840">
    <property type="term" value="C:ribosome"/>
    <property type="evidence" value="ECO:0007669"/>
    <property type="project" value="UniProtKB-KW"/>
</dbReference>
<accession>Q3LWF5</accession>
<keyword evidence="2 4" id="KW-0689">Ribosomal protein</keyword>
<dbReference type="GeneID" id="5788462"/>
<organism evidence="4 5">
    <name type="scientific">Bigelowiella natans</name>
    <name type="common">Pedinomonas minutissima</name>
    <name type="synonym">Chlorarachnion sp. (strain CCMP621)</name>
    <dbReference type="NCBI Taxonomy" id="227086"/>
    <lineage>
        <taxon>Eukaryota</taxon>
        <taxon>Sar</taxon>
        <taxon>Rhizaria</taxon>
        <taxon>Cercozoa</taxon>
        <taxon>Chlorarachniophyceae</taxon>
        <taxon>Bigelowiella</taxon>
    </lineage>
</organism>
<dbReference type="RefSeq" id="XP_001712822.1">
    <property type="nucleotide sequence ID" value="XM_001712770.1"/>
</dbReference>
<evidence type="ECO:0000313" key="4">
    <source>
        <dbReference type="EMBL" id="ABA27210.1"/>
    </source>
</evidence>
<dbReference type="PIRSF" id="PIRSF002161">
    <property type="entry name" value="Ribosomal_L5"/>
    <property type="match status" value="1"/>
</dbReference>
<evidence type="ECO:0000313" key="5">
    <source>
        <dbReference type="Proteomes" id="UP000243425"/>
    </source>
</evidence>
<evidence type="ECO:0000256" key="2">
    <source>
        <dbReference type="ARBA" id="ARBA00022980"/>
    </source>
</evidence>
<gene>
    <name evidence="4" type="primary">rpl11</name>
</gene>
<evidence type="ECO:0000256" key="3">
    <source>
        <dbReference type="ARBA" id="ARBA00023274"/>
    </source>
</evidence>
<reference evidence="4 5" key="1">
    <citation type="journal article" date="2006" name="Proc. Natl. Acad. Sci. U.S.A.">
        <title>Complete nucleotide sequence of the chlorarachniophyte nucleomorph: nature's smallest nucleus.</title>
        <authorList>
            <person name="Gilson P.R."/>
            <person name="Su V."/>
            <person name="Slamovits C.H."/>
            <person name="Reith M.E."/>
            <person name="Keeling P.J."/>
            <person name="McFadden G.I."/>
        </authorList>
    </citation>
    <scope>NUCLEOTIDE SEQUENCE [LARGE SCALE GENOMIC DNA]</scope>
    <source>
        <strain evidence="5">CCMP621</strain>
    </source>
</reference>
<dbReference type="InterPro" id="IPR022803">
    <property type="entry name" value="Ribosomal_uL5_dom_sf"/>
</dbReference>
<dbReference type="Proteomes" id="UP000243425">
    <property type="component" value="Nucleomorph 1"/>
</dbReference>
<keyword evidence="4" id="KW-0542">Nucleomorph</keyword>
<dbReference type="SUPFAM" id="SSF55282">
    <property type="entry name" value="RL5-like"/>
    <property type="match status" value="1"/>
</dbReference>
<dbReference type="GO" id="GO:1990904">
    <property type="term" value="C:ribonucleoprotein complex"/>
    <property type="evidence" value="ECO:0007669"/>
    <property type="project" value="UniProtKB-KW"/>
</dbReference>
<dbReference type="EMBL" id="DQ158856">
    <property type="protein sequence ID" value="ABA27210.1"/>
    <property type="molecule type" value="Genomic_DNA"/>
</dbReference>
<dbReference type="Gene3D" id="3.30.1440.10">
    <property type="match status" value="1"/>
</dbReference>
<dbReference type="GO" id="GO:0003735">
    <property type="term" value="F:structural constituent of ribosome"/>
    <property type="evidence" value="ECO:0007669"/>
    <property type="project" value="InterPro"/>
</dbReference>
<sequence>MKQIFLNKLILSIDVGSSGSNLYKSSKLLKKISLQFPSFGMAKRTIKTFSIRRGEYISCFCSLSKKKGILFLYKMLKLKTFTINESNFSLTSTFGIGISDHLELGYNFDQKIGIHGINIIGDLSRRGYRIKLKKEQDPK</sequence>
<name>Q3LWF5_BIGNA</name>
<dbReference type="InterPro" id="IPR002132">
    <property type="entry name" value="Ribosomal_uL5"/>
</dbReference>
<dbReference type="GO" id="GO:0006412">
    <property type="term" value="P:translation"/>
    <property type="evidence" value="ECO:0007669"/>
    <property type="project" value="InterPro"/>
</dbReference>
<keyword evidence="3" id="KW-0687">Ribonucleoprotein</keyword>